<name>A0A852T446_9MICO</name>
<dbReference type="RefSeq" id="WP_179457464.1">
    <property type="nucleotide sequence ID" value="NZ_BAAAPX010000001.1"/>
</dbReference>
<keyword evidence="3 6" id="KW-0378">Hydrolase</keyword>
<evidence type="ECO:0000256" key="1">
    <source>
        <dbReference type="ARBA" id="ARBA00010541"/>
    </source>
</evidence>
<dbReference type="EC" id="3.4.21.-" evidence="6"/>
<dbReference type="GO" id="GO:0006508">
    <property type="term" value="P:proteolysis"/>
    <property type="evidence" value="ECO:0007669"/>
    <property type="project" value="UniProtKB-KW"/>
</dbReference>
<keyword evidence="4" id="KW-0472">Membrane</keyword>
<keyword evidence="7" id="KW-1185">Reference proteome</keyword>
<organism evidence="6 7">
    <name type="scientific">Leifsonia soli</name>
    <dbReference type="NCBI Taxonomy" id="582665"/>
    <lineage>
        <taxon>Bacteria</taxon>
        <taxon>Bacillati</taxon>
        <taxon>Actinomycetota</taxon>
        <taxon>Actinomycetes</taxon>
        <taxon>Micrococcales</taxon>
        <taxon>Microbacteriaceae</taxon>
        <taxon>Leifsonia</taxon>
    </lineage>
</organism>
<gene>
    <name evidence="6" type="ORF">BJ963_003112</name>
</gene>
<protein>
    <submittedName>
        <fullName evidence="6">Putative serine protease PepD</fullName>
        <ecNumber evidence="6">3.4.21.-</ecNumber>
    </submittedName>
</protein>
<dbReference type="InterPro" id="IPR001940">
    <property type="entry name" value="Peptidase_S1C"/>
</dbReference>
<evidence type="ECO:0000256" key="3">
    <source>
        <dbReference type="ARBA" id="ARBA00022801"/>
    </source>
</evidence>
<dbReference type="InterPro" id="IPR036034">
    <property type="entry name" value="PDZ_sf"/>
</dbReference>
<evidence type="ECO:0000313" key="7">
    <source>
        <dbReference type="Proteomes" id="UP000589620"/>
    </source>
</evidence>
<keyword evidence="4" id="KW-1133">Transmembrane helix</keyword>
<sequence length="372" mass="36826">MTSTDQKRTERPGRFPVWATVLLAVLGAIILLGSGVLGGLTLRSAGSTLGQSLTRTAPVTSASVCDAERVARDVLPSIVTIGVVAGDGSGGTGSGEIISADGYILTNNHVIAPAADGATITVLYNDGTTHPAKLVGRSPRADIAVVKVEASGLPVIEQGDSASLQVGQPVVALGAPLGLSSTVTTGVVSALGRTVPVQSDSDRNAVLADAIQTDASINPGNSGGALVDCGGRLVGVNSAIATVPGASGVAGGGSVGIGFAVPQAVAMPIAQQIISTGKVTYPTFGISVTPIQPGQGENDQPGLYVQSVTPGGPSQQAGLAAGDVIVRVDGRSVGSVDDLTAIQLTSKPGDGVDVVYVRDGRRQTTTVTLGNG</sequence>
<keyword evidence="4" id="KW-0812">Transmembrane</keyword>
<dbReference type="SUPFAM" id="SSF50156">
    <property type="entry name" value="PDZ domain-like"/>
    <property type="match status" value="1"/>
</dbReference>
<dbReference type="SMART" id="SM00228">
    <property type="entry name" value="PDZ"/>
    <property type="match status" value="1"/>
</dbReference>
<keyword evidence="2 6" id="KW-0645">Protease</keyword>
<accession>A0A852T446</accession>
<dbReference type="Pfam" id="PF13365">
    <property type="entry name" value="Trypsin_2"/>
    <property type="match status" value="1"/>
</dbReference>
<comment type="similarity">
    <text evidence="1">Belongs to the peptidase S1C family.</text>
</comment>
<evidence type="ECO:0000313" key="6">
    <source>
        <dbReference type="EMBL" id="NYD75593.1"/>
    </source>
</evidence>
<comment type="caution">
    <text evidence="6">The sequence shown here is derived from an EMBL/GenBank/DDBJ whole genome shotgun (WGS) entry which is preliminary data.</text>
</comment>
<dbReference type="SUPFAM" id="SSF50494">
    <property type="entry name" value="Trypsin-like serine proteases"/>
    <property type="match status" value="1"/>
</dbReference>
<dbReference type="PROSITE" id="PS50106">
    <property type="entry name" value="PDZ"/>
    <property type="match status" value="1"/>
</dbReference>
<dbReference type="Proteomes" id="UP000589620">
    <property type="component" value="Unassembled WGS sequence"/>
</dbReference>
<dbReference type="AlphaFoldDB" id="A0A852T446"/>
<dbReference type="Gene3D" id="2.40.10.10">
    <property type="entry name" value="Trypsin-like serine proteases"/>
    <property type="match status" value="2"/>
</dbReference>
<dbReference type="Gene3D" id="2.30.42.10">
    <property type="match status" value="1"/>
</dbReference>
<dbReference type="PANTHER" id="PTHR43343">
    <property type="entry name" value="PEPTIDASE S12"/>
    <property type="match status" value="1"/>
</dbReference>
<dbReference type="InterPro" id="IPR051201">
    <property type="entry name" value="Chloro_Bact_Ser_Proteases"/>
</dbReference>
<dbReference type="Pfam" id="PF13180">
    <property type="entry name" value="PDZ_2"/>
    <property type="match status" value="1"/>
</dbReference>
<dbReference type="InterPro" id="IPR009003">
    <property type="entry name" value="Peptidase_S1_PA"/>
</dbReference>
<dbReference type="EMBL" id="JACCBJ010000001">
    <property type="protein sequence ID" value="NYD75593.1"/>
    <property type="molecule type" value="Genomic_DNA"/>
</dbReference>
<evidence type="ECO:0000256" key="4">
    <source>
        <dbReference type="SAM" id="Phobius"/>
    </source>
</evidence>
<evidence type="ECO:0000256" key="2">
    <source>
        <dbReference type="ARBA" id="ARBA00022670"/>
    </source>
</evidence>
<proteinExistence type="inferred from homology"/>
<evidence type="ECO:0000259" key="5">
    <source>
        <dbReference type="PROSITE" id="PS50106"/>
    </source>
</evidence>
<dbReference type="InterPro" id="IPR043504">
    <property type="entry name" value="Peptidase_S1_PA_chymotrypsin"/>
</dbReference>
<feature type="domain" description="PDZ" evidence="5">
    <location>
        <begin position="273"/>
        <end position="360"/>
    </location>
</feature>
<reference evidence="6 7" key="1">
    <citation type="submission" date="2020-07" db="EMBL/GenBank/DDBJ databases">
        <title>Sequencing the genomes of 1000 actinobacteria strains.</title>
        <authorList>
            <person name="Klenk H.-P."/>
        </authorList>
    </citation>
    <scope>NUCLEOTIDE SEQUENCE [LARGE SCALE GENOMIC DNA]</scope>
    <source>
        <strain evidence="6 7">DSM 23871</strain>
    </source>
</reference>
<dbReference type="GO" id="GO:0004252">
    <property type="term" value="F:serine-type endopeptidase activity"/>
    <property type="evidence" value="ECO:0007669"/>
    <property type="project" value="InterPro"/>
</dbReference>
<dbReference type="PRINTS" id="PR00834">
    <property type="entry name" value="PROTEASES2C"/>
</dbReference>
<feature type="transmembrane region" description="Helical" evidence="4">
    <location>
        <begin position="21"/>
        <end position="42"/>
    </location>
</feature>
<dbReference type="PANTHER" id="PTHR43343:SF3">
    <property type="entry name" value="PROTEASE DO-LIKE 8, CHLOROPLASTIC"/>
    <property type="match status" value="1"/>
</dbReference>
<dbReference type="InterPro" id="IPR001478">
    <property type="entry name" value="PDZ"/>
</dbReference>